<name>A0A3A9WAT2_9ACTN</name>
<evidence type="ECO:0000313" key="6">
    <source>
        <dbReference type="Proteomes" id="UP000275024"/>
    </source>
</evidence>
<protein>
    <submittedName>
        <fullName evidence="3">Small secreted protein</fullName>
    </submittedName>
</protein>
<accession>A0A3A9WAT2</accession>
<keyword evidence="2" id="KW-0732">Signal</keyword>
<dbReference type="EMBL" id="RBDY01000006">
    <property type="protein sequence ID" value="RKN24487.1"/>
    <property type="molecule type" value="Genomic_DNA"/>
</dbReference>
<comment type="caution">
    <text evidence="3">The sequence shown here is derived from an EMBL/GenBank/DDBJ whole genome shotgun (WGS) entry which is preliminary data.</text>
</comment>
<gene>
    <name evidence="4" type="ORF">D7318_11510</name>
    <name evidence="3" type="ORF">D7319_10330</name>
</gene>
<dbReference type="OrthoDB" id="4350650at2"/>
<dbReference type="PROSITE" id="PS51257">
    <property type="entry name" value="PROKAR_LIPOPROTEIN"/>
    <property type="match status" value="1"/>
</dbReference>
<feature type="signal peptide" evidence="2">
    <location>
        <begin position="1"/>
        <end position="23"/>
    </location>
</feature>
<dbReference type="AlphaFoldDB" id="A0A3A9WAT2"/>
<sequence>MNKKLAVTLSGCAALLLTLSACGGGDDDERADEWARQVCDELRPQVERINGAYASIAQVGEQDREPQEVQETNSAAYQEISDAYAALAETVEQAGDPPVDNGEQIREDTVSELNDLSAAFTGLKEEMDALDTSDRGAFAEGLRDILPRLDEVGRSGTEALEELERGEMSEAFARQEGCQSPPAEPPAEDGGASAGEGAEESPAEESPAEESPGEGETGGEGESADE</sequence>
<feature type="chain" id="PRO_5039016126" evidence="2">
    <location>
        <begin position="24"/>
        <end position="226"/>
    </location>
</feature>
<evidence type="ECO:0000256" key="1">
    <source>
        <dbReference type="SAM" id="MobiDB-lite"/>
    </source>
</evidence>
<dbReference type="Proteomes" id="UP000275024">
    <property type="component" value="Unassembled WGS sequence"/>
</dbReference>
<feature type="compositionally biased region" description="Acidic residues" evidence="1">
    <location>
        <begin position="197"/>
        <end position="226"/>
    </location>
</feature>
<evidence type="ECO:0000313" key="4">
    <source>
        <dbReference type="EMBL" id="RKN24487.1"/>
    </source>
</evidence>
<evidence type="ECO:0000313" key="5">
    <source>
        <dbReference type="Proteomes" id="UP000268652"/>
    </source>
</evidence>
<proteinExistence type="predicted"/>
<organism evidence="3 6">
    <name type="scientific">Streptomyces radicis</name>
    <dbReference type="NCBI Taxonomy" id="1750517"/>
    <lineage>
        <taxon>Bacteria</taxon>
        <taxon>Bacillati</taxon>
        <taxon>Actinomycetota</taxon>
        <taxon>Actinomycetes</taxon>
        <taxon>Kitasatosporales</taxon>
        <taxon>Streptomycetaceae</taxon>
        <taxon>Streptomyces</taxon>
    </lineage>
</organism>
<keyword evidence="5" id="KW-1185">Reference proteome</keyword>
<feature type="region of interest" description="Disordered" evidence="1">
    <location>
        <begin position="158"/>
        <end position="226"/>
    </location>
</feature>
<reference evidence="5 6" key="1">
    <citation type="submission" date="2018-09" db="EMBL/GenBank/DDBJ databases">
        <title>Streptomyces sp. nov. DS1-2, an endophytic actinomycete isolated from roots of Dendrobium scabrilingue.</title>
        <authorList>
            <person name="Kuncharoen N."/>
            <person name="Kudo T."/>
            <person name="Ohkuma M."/>
            <person name="Yuki M."/>
            <person name="Tanasupawat S."/>
        </authorList>
    </citation>
    <scope>NUCLEOTIDE SEQUENCE [LARGE SCALE GENOMIC DNA]</scope>
    <source>
        <strain evidence="3 6">AZ1-7</strain>
        <strain evidence="4 5">DS1-2</strain>
    </source>
</reference>
<evidence type="ECO:0000256" key="2">
    <source>
        <dbReference type="SAM" id="SignalP"/>
    </source>
</evidence>
<dbReference type="EMBL" id="RBDX01000006">
    <property type="protein sequence ID" value="RKN10145.1"/>
    <property type="molecule type" value="Genomic_DNA"/>
</dbReference>
<dbReference type="Proteomes" id="UP000268652">
    <property type="component" value="Unassembled WGS sequence"/>
</dbReference>
<evidence type="ECO:0000313" key="3">
    <source>
        <dbReference type="EMBL" id="RKN10145.1"/>
    </source>
</evidence>